<dbReference type="InterPro" id="IPR027876">
    <property type="entry name" value="DUF4550"/>
</dbReference>
<feature type="region of interest" description="Disordered" evidence="1">
    <location>
        <begin position="1"/>
        <end position="69"/>
    </location>
</feature>
<gene>
    <name evidence="3" type="ORF">PECUL_23A053428</name>
</gene>
<feature type="domain" description="DUF4550" evidence="2">
    <location>
        <begin position="157"/>
        <end position="252"/>
    </location>
</feature>
<sequence>MKGPPVIQLSHTEHASKGPISNEGFALSSGAPDSEIDVDFGTPHVTSLTPDHSEVSGYGTGGGSSDGDEAEFKIETNTKEQSPFEKCQKMSEKHDVIQQSEVASSVNDLRDSSHTITCTITIAFAIPPTITKDDPTQDTKKNPKQQKKLIDSPRAQEYYHFEYHLLPEHTEPTKADVVLFGVVAKLYIEHETQLLKPWFDENGRLWLVWSHKIELCVTKDTILKALMHQIQVKIWDTKDKVSPRARFDRPKAFRLSQYGQEDDSKVKLLITSQRKHFADGQPRPSFILHSDRDAVVSRRNLSSQGRYASLKLSRSCSRQGSPEIDWECEEVVRSAASTERGKLSNIQMDRVSLLGKVLPSKLFHSRLAIEQESEVRDFAKLAFRSPLVKEDDLLLRNHIGIPDIQAPEIDPALLSITESSVSADPMDQTLRNV</sequence>
<accession>A0AAD1SXV0</accession>
<protein>
    <recommendedName>
        <fullName evidence="2">DUF4550 domain-containing protein</fullName>
    </recommendedName>
</protein>
<dbReference type="PANTHER" id="PTHR33667">
    <property type="entry name" value="SI:DKEY-57N24.6"/>
    <property type="match status" value="1"/>
</dbReference>
<keyword evidence="4" id="KW-1185">Reference proteome</keyword>
<name>A0AAD1SXV0_PELCU</name>
<evidence type="ECO:0000313" key="3">
    <source>
        <dbReference type="EMBL" id="CAH2313268.1"/>
    </source>
</evidence>
<organism evidence="3 4">
    <name type="scientific">Pelobates cultripes</name>
    <name type="common">Western spadefoot toad</name>
    <dbReference type="NCBI Taxonomy" id="61616"/>
    <lineage>
        <taxon>Eukaryota</taxon>
        <taxon>Metazoa</taxon>
        <taxon>Chordata</taxon>
        <taxon>Craniata</taxon>
        <taxon>Vertebrata</taxon>
        <taxon>Euteleostomi</taxon>
        <taxon>Amphibia</taxon>
        <taxon>Batrachia</taxon>
        <taxon>Anura</taxon>
        <taxon>Pelobatoidea</taxon>
        <taxon>Pelobatidae</taxon>
        <taxon>Pelobates</taxon>
    </lineage>
</organism>
<reference evidence="3" key="1">
    <citation type="submission" date="2022-03" db="EMBL/GenBank/DDBJ databases">
        <authorList>
            <person name="Alioto T."/>
            <person name="Alioto T."/>
            <person name="Gomez Garrido J."/>
        </authorList>
    </citation>
    <scope>NUCLEOTIDE SEQUENCE</scope>
</reference>
<dbReference type="PANTHER" id="PTHR33667:SF7">
    <property type="entry name" value="RIKEN CDNA 1810020O05 GENE"/>
    <property type="match status" value="1"/>
</dbReference>
<evidence type="ECO:0000259" key="2">
    <source>
        <dbReference type="Pfam" id="PF15084"/>
    </source>
</evidence>
<evidence type="ECO:0000256" key="1">
    <source>
        <dbReference type="SAM" id="MobiDB-lite"/>
    </source>
</evidence>
<dbReference type="Pfam" id="PF15084">
    <property type="entry name" value="DUF4550"/>
    <property type="match status" value="1"/>
</dbReference>
<dbReference type="Proteomes" id="UP001295444">
    <property type="component" value="Chromosome 08"/>
</dbReference>
<dbReference type="AlphaFoldDB" id="A0AAD1SXV0"/>
<evidence type="ECO:0000313" key="4">
    <source>
        <dbReference type="Proteomes" id="UP001295444"/>
    </source>
</evidence>
<dbReference type="EMBL" id="OW240919">
    <property type="protein sequence ID" value="CAH2313268.1"/>
    <property type="molecule type" value="Genomic_DNA"/>
</dbReference>
<proteinExistence type="predicted"/>